<keyword evidence="2" id="KW-0812">Transmembrane</keyword>
<dbReference type="GO" id="GO:0012505">
    <property type="term" value="C:endomembrane system"/>
    <property type="evidence" value="ECO:0007669"/>
    <property type="project" value="UniProtKB-SubCell"/>
</dbReference>
<evidence type="ECO:0000259" key="5">
    <source>
        <dbReference type="Pfam" id="PF06803"/>
    </source>
</evidence>
<evidence type="ECO:0000256" key="4">
    <source>
        <dbReference type="ARBA" id="ARBA00023136"/>
    </source>
</evidence>
<feature type="domain" description="DUF1232" evidence="5">
    <location>
        <begin position="32"/>
        <end position="66"/>
    </location>
</feature>
<sequence>MKKQQKKNSKQPFAGVLYDLYRKALKHSKYRWLVILGTVFYLVNPLDFSPDVLPVLGWIDDGLIVGLLVTEMGQIMSEQLTRKRSGFVATPAETDADLEDVQTITVDAVSV</sequence>
<keyword evidence="4" id="KW-0472">Membrane</keyword>
<gene>
    <name evidence="6" type="ORF">DCF25_02565</name>
</gene>
<dbReference type="InterPro" id="IPR010652">
    <property type="entry name" value="DUF1232"/>
</dbReference>
<evidence type="ECO:0000256" key="1">
    <source>
        <dbReference type="ARBA" id="ARBA00004127"/>
    </source>
</evidence>
<reference evidence="6 7" key="2">
    <citation type="submission" date="2018-06" db="EMBL/GenBank/DDBJ databases">
        <title>Metagenomic assembly of (sub)arctic Cyanobacteria and their associated microbiome from non-axenic cultures.</title>
        <authorList>
            <person name="Baurain D."/>
        </authorList>
    </citation>
    <scope>NUCLEOTIDE SEQUENCE [LARGE SCALE GENOMIC DNA]</scope>
    <source>
        <strain evidence="6">ULC129bin1</strain>
    </source>
</reference>
<evidence type="ECO:0000313" key="6">
    <source>
        <dbReference type="EMBL" id="PZO22505.1"/>
    </source>
</evidence>
<evidence type="ECO:0000256" key="2">
    <source>
        <dbReference type="ARBA" id="ARBA00022692"/>
    </source>
</evidence>
<organism evidence="6 7">
    <name type="scientific">Leptolyngbya foveolarum</name>
    <dbReference type="NCBI Taxonomy" id="47253"/>
    <lineage>
        <taxon>Bacteria</taxon>
        <taxon>Bacillati</taxon>
        <taxon>Cyanobacteriota</taxon>
        <taxon>Cyanophyceae</taxon>
        <taxon>Leptolyngbyales</taxon>
        <taxon>Leptolyngbyaceae</taxon>
        <taxon>Leptolyngbya group</taxon>
        <taxon>Leptolyngbya</taxon>
    </lineage>
</organism>
<dbReference type="Pfam" id="PF06803">
    <property type="entry name" value="DUF1232"/>
    <property type="match status" value="1"/>
</dbReference>
<keyword evidence="3" id="KW-1133">Transmembrane helix</keyword>
<dbReference type="Proteomes" id="UP000249354">
    <property type="component" value="Unassembled WGS sequence"/>
</dbReference>
<reference evidence="7" key="1">
    <citation type="submission" date="2018-04" db="EMBL/GenBank/DDBJ databases">
        <authorList>
            <person name="Cornet L."/>
        </authorList>
    </citation>
    <scope>NUCLEOTIDE SEQUENCE [LARGE SCALE GENOMIC DNA]</scope>
</reference>
<proteinExistence type="predicted"/>
<dbReference type="AlphaFoldDB" id="A0A2W4WJF4"/>
<evidence type="ECO:0000256" key="3">
    <source>
        <dbReference type="ARBA" id="ARBA00022989"/>
    </source>
</evidence>
<evidence type="ECO:0000313" key="7">
    <source>
        <dbReference type="Proteomes" id="UP000249354"/>
    </source>
</evidence>
<name>A0A2W4WJF4_9CYAN</name>
<dbReference type="EMBL" id="QBMC01000009">
    <property type="protein sequence ID" value="PZO22505.1"/>
    <property type="molecule type" value="Genomic_DNA"/>
</dbReference>
<comment type="subcellular location">
    <subcellularLocation>
        <location evidence="1">Endomembrane system</location>
        <topology evidence="1">Multi-pass membrane protein</topology>
    </subcellularLocation>
</comment>
<comment type="caution">
    <text evidence="6">The sequence shown here is derived from an EMBL/GenBank/DDBJ whole genome shotgun (WGS) entry which is preliminary data.</text>
</comment>
<accession>A0A2W4WJF4</accession>
<protein>
    <recommendedName>
        <fullName evidence="5">DUF1232 domain-containing protein</fullName>
    </recommendedName>
</protein>